<evidence type="ECO:0000313" key="3">
    <source>
        <dbReference type="Proteomes" id="UP001501470"/>
    </source>
</evidence>
<protein>
    <recommendedName>
        <fullName evidence="4">HEAT repeat protein</fullName>
    </recommendedName>
</protein>
<dbReference type="Proteomes" id="UP001501470">
    <property type="component" value="Unassembled WGS sequence"/>
</dbReference>
<evidence type="ECO:0000313" key="2">
    <source>
        <dbReference type="EMBL" id="GAA1553144.1"/>
    </source>
</evidence>
<evidence type="ECO:0000256" key="1">
    <source>
        <dbReference type="SAM" id="MobiDB-lite"/>
    </source>
</evidence>
<reference evidence="2 3" key="1">
    <citation type="journal article" date="2019" name="Int. J. Syst. Evol. Microbiol.">
        <title>The Global Catalogue of Microorganisms (GCM) 10K type strain sequencing project: providing services to taxonomists for standard genome sequencing and annotation.</title>
        <authorList>
            <consortium name="The Broad Institute Genomics Platform"/>
            <consortium name="The Broad Institute Genome Sequencing Center for Infectious Disease"/>
            <person name="Wu L."/>
            <person name="Ma J."/>
        </authorList>
    </citation>
    <scope>NUCLEOTIDE SEQUENCE [LARGE SCALE GENOMIC DNA]</scope>
    <source>
        <strain evidence="2 3">JCM 15933</strain>
    </source>
</reference>
<organism evidence="2 3">
    <name type="scientific">Dactylosporangium maewongense</name>
    <dbReference type="NCBI Taxonomy" id="634393"/>
    <lineage>
        <taxon>Bacteria</taxon>
        <taxon>Bacillati</taxon>
        <taxon>Actinomycetota</taxon>
        <taxon>Actinomycetes</taxon>
        <taxon>Micromonosporales</taxon>
        <taxon>Micromonosporaceae</taxon>
        <taxon>Dactylosporangium</taxon>
    </lineage>
</organism>
<gene>
    <name evidence="2" type="ORF">GCM10009827_087300</name>
</gene>
<evidence type="ECO:0008006" key="4">
    <source>
        <dbReference type="Google" id="ProtNLM"/>
    </source>
</evidence>
<proteinExistence type="predicted"/>
<dbReference type="EMBL" id="BAAAQD010000023">
    <property type="protein sequence ID" value="GAA1553144.1"/>
    <property type="molecule type" value="Genomic_DNA"/>
</dbReference>
<accession>A0ABN2C9D4</accession>
<name>A0ABN2C9D4_9ACTN</name>
<keyword evidence="3" id="KW-1185">Reference proteome</keyword>
<feature type="region of interest" description="Disordered" evidence="1">
    <location>
        <begin position="194"/>
        <end position="264"/>
    </location>
</feature>
<sequence length="264" mass="28364">MPDAATVLSDTDWPALEHATGLATELPAVLVRLLDDDASARTEALRYLDRINHGNSIYPATAPAAVYLATILPDPRTVAPVTIDHRGVVGPRPLRVVLLDWLGDMADDVGNEVAVLALKYGDDLRDAPAVVALGAARPTIFRVVASFVDDGDPAVRAAAVVAAGRLTDDPSLLGFRTELAIRLRAVLDNDADGDHRAVRDGYSPTGTGLYQSPRRPIRTGTDQTRSTHPRSDSRRGRQPAARPTANDIALLATPRRALRRTRRA</sequence>
<comment type="caution">
    <text evidence="2">The sequence shown here is derived from an EMBL/GenBank/DDBJ whole genome shotgun (WGS) entry which is preliminary data.</text>
</comment>